<evidence type="ECO:0000256" key="1">
    <source>
        <dbReference type="SAM" id="MobiDB-lite"/>
    </source>
</evidence>
<evidence type="ECO:0000313" key="3">
    <source>
        <dbReference type="Proteomes" id="UP000188320"/>
    </source>
</evidence>
<evidence type="ECO:0000313" key="2">
    <source>
        <dbReference type="EMBL" id="OMH81006.1"/>
    </source>
</evidence>
<reference evidence="3" key="1">
    <citation type="submission" date="2017-01" db="EMBL/GenBank/DDBJ databases">
        <authorList>
            <person name="Wang Y."/>
            <person name="White M."/>
            <person name="Kvist S."/>
            <person name="Moncalvo J.-M."/>
        </authorList>
    </citation>
    <scope>NUCLEOTIDE SEQUENCE [LARGE SCALE GENOMIC DNA]</scope>
    <source>
        <strain evidence="3">COL-18-3</strain>
    </source>
</reference>
<name>A0A1R1PJ69_ZANCU</name>
<dbReference type="Proteomes" id="UP000188320">
    <property type="component" value="Unassembled WGS sequence"/>
</dbReference>
<organism evidence="2 3">
    <name type="scientific">Zancudomyces culisetae</name>
    <name type="common">Gut fungus</name>
    <name type="synonym">Smittium culisetae</name>
    <dbReference type="NCBI Taxonomy" id="1213189"/>
    <lineage>
        <taxon>Eukaryota</taxon>
        <taxon>Fungi</taxon>
        <taxon>Fungi incertae sedis</taxon>
        <taxon>Zoopagomycota</taxon>
        <taxon>Kickxellomycotina</taxon>
        <taxon>Harpellomycetes</taxon>
        <taxon>Harpellales</taxon>
        <taxon>Legeriomycetaceae</taxon>
        <taxon>Zancudomyces</taxon>
    </lineage>
</organism>
<accession>A0A1R1PJ69</accession>
<dbReference type="EMBL" id="LSSK01001015">
    <property type="protein sequence ID" value="OMH81006.1"/>
    <property type="molecule type" value="Genomic_DNA"/>
</dbReference>
<protein>
    <submittedName>
        <fullName evidence="2">Uncharacterized protein</fullName>
    </submittedName>
</protein>
<comment type="caution">
    <text evidence="2">The sequence shown here is derived from an EMBL/GenBank/DDBJ whole genome shotgun (WGS) entry which is preliminary data.</text>
</comment>
<proteinExistence type="predicted"/>
<keyword evidence="3" id="KW-1185">Reference proteome</keyword>
<dbReference type="AlphaFoldDB" id="A0A1R1PJ69"/>
<feature type="compositionally biased region" description="Basic and acidic residues" evidence="1">
    <location>
        <begin position="1"/>
        <end position="14"/>
    </location>
</feature>
<gene>
    <name evidence="2" type="ORF">AX774_g5543</name>
</gene>
<feature type="region of interest" description="Disordered" evidence="1">
    <location>
        <begin position="1"/>
        <end position="23"/>
    </location>
</feature>
<sequence length="258" mass="30472">MLGENPDRAVDHNLDSQGVKRRKSRVKREKLFSDDDSSGVDVGELESTITIKEYIVNLIIQVSNKLFGEKKIKIQEKRKKIEKINDFLFICEVVYQSIFKLSIDLVDPPVKVKEKGIYNQYALVVQRYLSDSTEVDKEQEKNDAAGAQEQIRPKKLSFVRRERTPSDQAIEYRYNEMSDFFEELSASEEESAPEIDRNMYKSRTETFGEYEKRKDTEWYSPSYIFYKLKQEGYTCRTLFLFEKRSYIRTAVITFFSLR</sequence>